<organism evidence="2 3">
    <name type="scientific">Thiorhodococcus mannitoliphagus</name>
    <dbReference type="NCBI Taxonomy" id="329406"/>
    <lineage>
        <taxon>Bacteria</taxon>
        <taxon>Pseudomonadati</taxon>
        <taxon>Pseudomonadota</taxon>
        <taxon>Gammaproteobacteria</taxon>
        <taxon>Chromatiales</taxon>
        <taxon>Chromatiaceae</taxon>
        <taxon>Thiorhodococcus</taxon>
    </lineage>
</organism>
<dbReference type="PANTHER" id="PTHR28008">
    <property type="entry name" value="DOMAIN PROTEIN, PUTATIVE (AFU_ORTHOLOGUE AFUA_3G10980)-RELATED"/>
    <property type="match status" value="1"/>
</dbReference>
<evidence type="ECO:0000313" key="3">
    <source>
        <dbReference type="Proteomes" id="UP000471640"/>
    </source>
</evidence>
<evidence type="ECO:0000313" key="2">
    <source>
        <dbReference type="EMBL" id="NEX22426.1"/>
    </source>
</evidence>
<dbReference type="NCBIfam" id="NF037970">
    <property type="entry name" value="vanZ_1"/>
    <property type="match status" value="1"/>
</dbReference>
<evidence type="ECO:0000256" key="1">
    <source>
        <dbReference type="SAM" id="Phobius"/>
    </source>
</evidence>
<reference evidence="2 3" key="2">
    <citation type="submission" date="2020-02" db="EMBL/GenBank/DDBJ databases">
        <title>Genome sequences of Thiorhodococcus mannitoliphagus and Thiorhodococcus minor, purple sulfur photosynthetic bacteria in the gammaproteobacterial family, Chromatiaceae.</title>
        <authorList>
            <person name="Aviles F.A."/>
            <person name="Meyer T.E."/>
            <person name="Kyndt J.A."/>
        </authorList>
    </citation>
    <scope>NUCLEOTIDE SEQUENCE [LARGE SCALE GENOMIC DNA]</scope>
    <source>
        <strain evidence="2 3">DSM 18266</strain>
    </source>
</reference>
<keyword evidence="1" id="KW-1133">Transmembrane helix</keyword>
<accession>A0A6P1E070</accession>
<proteinExistence type="predicted"/>
<keyword evidence="3" id="KW-1185">Reference proteome</keyword>
<sequence>MMSAESLRPVFKLALAVCVIAVAYLAFAPLETPPLFTYDKSNHLLAFFVMAWLADMSWPGRRYALSRWGWLLAYGMLIELVQRELPLREFSLLDFAADALGIGLYSIGRAALNRFRFEH</sequence>
<dbReference type="EMBL" id="JAAIJR010000100">
    <property type="protein sequence ID" value="NEX22426.1"/>
    <property type="molecule type" value="Genomic_DNA"/>
</dbReference>
<name>A0A6P1E070_9GAMM</name>
<dbReference type="PANTHER" id="PTHR28008:SF1">
    <property type="entry name" value="DOMAIN PROTEIN, PUTATIVE (AFU_ORTHOLOGUE AFUA_3G10980)-RELATED"/>
    <property type="match status" value="1"/>
</dbReference>
<keyword evidence="1" id="KW-0812">Transmembrane</keyword>
<keyword evidence="1" id="KW-0472">Membrane</keyword>
<protein>
    <submittedName>
        <fullName evidence="2">VanZ family protein</fullName>
    </submittedName>
</protein>
<reference evidence="3" key="1">
    <citation type="journal article" date="2020" name="Microbiol. Resour. Announc.">
        <title>Draft Genome Sequences of Thiorhodococcus mannitoliphagus and Thiorhodococcus minor, Purple Sulfur Photosynthetic Bacteria in the Gammaproteobacterial Family Chromatiaceae.</title>
        <authorList>
            <person name="Aviles F.A."/>
            <person name="Meyer T.E."/>
            <person name="Kyndt J.A."/>
        </authorList>
    </citation>
    <scope>NUCLEOTIDE SEQUENCE [LARGE SCALE GENOMIC DNA]</scope>
    <source>
        <strain evidence="3">DSM 18266</strain>
    </source>
</reference>
<dbReference type="Proteomes" id="UP000471640">
    <property type="component" value="Unassembled WGS sequence"/>
</dbReference>
<gene>
    <name evidence="2" type="ORF">G3480_19300</name>
</gene>
<comment type="caution">
    <text evidence="2">The sequence shown here is derived from an EMBL/GenBank/DDBJ whole genome shotgun (WGS) entry which is preliminary data.</text>
</comment>
<dbReference type="AlphaFoldDB" id="A0A6P1E070"/>
<feature type="transmembrane region" description="Helical" evidence="1">
    <location>
        <begin position="12"/>
        <end position="30"/>
    </location>
</feature>